<evidence type="ECO:0000256" key="4">
    <source>
        <dbReference type="ARBA" id="ARBA00022747"/>
    </source>
</evidence>
<dbReference type="EC" id="2.1.1.37" evidence="7"/>
<name>A0A1H9Y083_9BACI</name>
<dbReference type="PANTHER" id="PTHR10629">
    <property type="entry name" value="CYTOSINE-SPECIFIC METHYLTRANSFERASE"/>
    <property type="match status" value="1"/>
</dbReference>
<dbReference type="InterPro" id="IPR001525">
    <property type="entry name" value="C5_MeTfrase"/>
</dbReference>
<dbReference type="EMBL" id="FOHE01000001">
    <property type="protein sequence ID" value="SES62012.1"/>
    <property type="molecule type" value="Genomic_DNA"/>
</dbReference>
<dbReference type="InterPro" id="IPR029063">
    <property type="entry name" value="SAM-dependent_MTases_sf"/>
</dbReference>
<feature type="active site" evidence="5">
    <location>
        <position position="92"/>
    </location>
</feature>
<evidence type="ECO:0000256" key="5">
    <source>
        <dbReference type="PROSITE-ProRule" id="PRU01016"/>
    </source>
</evidence>
<dbReference type="Proteomes" id="UP000198618">
    <property type="component" value="Unassembled WGS sequence"/>
</dbReference>
<sequence>MDRGFTFIDLFAGCGGFSEGFYMKGFKALAHIEIDKHACETLKERMRYYNYSEEEVENAVLCEDMTDPKVLTKLLNVVDDREVDLVVGGPPCQSFSSLGRAKDPNSMREDPRNFLFENYIDILNATMPKMFVFENVKGILNATINGRLVIDMIFDRMSENYDIVTDFDRILLNSAHYGVPQTRERVIIIGVRRDLNIQPNLIYDAIGKTHYHPEEEGTPSQQKYVTVAEAISDLPKLLPGEGNEESEFQPEKWNRYLVEVRKKDFTKLYNHRARGHNEKDMERYRLMSLNNWTLGELYEQVPELVHEKKRLFNNSYVVQRWDYPGKTIIAHLYKDGNQFIHPDHTQARTFTVREAARIQSFPDDFWFMGSRTQQYKQVGNAVPPLMARQIASTLKEYLIDIEKSKEKGKHVISAH</sequence>
<dbReference type="NCBIfam" id="TIGR00675">
    <property type="entry name" value="dcm"/>
    <property type="match status" value="1"/>
</dbReference>
<dbReference type="STRING" id="930131.SAMN05216389_10175"/>
<dbReference type="AlphaFoldDB" id="A0A1H9Y083"/>
<dbReference type="PRINTS" id="PR00105">
    <property type="entry name" value="C5METTRFRASE"/>
</dbReference>
<dbReference type="GO" id="GO:0044027">
    <property type="term" value="P:negative regulation of gene expression via chromosomal CpG island methylation"/>
    <property type="evidence" value="ECO:0007669"/>
    <property type="project" value="TreeGrafter"/>
</dbReference>
<proteinExistence type="inferred from homology"/>
<evidence type="ECO:0000256" key="2">
    <source>
        <dbReference type="ARBA" id="ARBA00022679"/>
    </source>
</evidence>
<dbReference type="Pfam" id="PF00145">
    <property type="entry name" value="DNA_methylase"/>
    <property type="match status" value="1"/>
</dbReference>
<organism evidence="8 9">
    <name type="scientific">Oceanobacillus limi</name>
    <dbReference type="NCBI Taxonomy" id="930131"/>
    <lineage>
        <taxon>Bacteria</taxon>
        <taxon>Bacillati</taxon>
        <taxon>Bacillota</taxon>
        <taxon>Bacilli</taxon>
        <taxon>Bacillales</taxon>
        <taxon>Bacillaceae</taxon>
        <taxon>Oceanobacillus</taxon>
    </lineage>
</organism>
<dbReference type="InterPro" id="IPR031303">
    <property type="entry name" value="C5_meth_CS"/>
</dbReference>
<dbReference type="PROSITE" id="PS00095">
    <property type="entry name" value="C5_MTASE_2"/>
    <property type="match status" value="1"/>
</dbReference>
<protein>
    <recommendedName>
        <fullName evidence="7">Cytosine-specific methyltransferase</fullName>
        <ecNumber evidence="7">2.1.1.37</ecNumber>
    </recommendedName>
</protein>
<dbReference type="InterPro" id="IPR050390">
    <property type="entry name" value="C5-Methyltransferase"/>
</dbReference>
<dbReference type="GO" id="GO:0032259">
    <property type="term" value="P:methylation"/>
    <property type="evidence" value="ECO:0007669"/>
    <property type="project" value="UniProtKB-KW"/>
</dbReference>
<accession>A0A1H9Y083</accession>
<dbReference type="Gene3D" id="3.40.50.150">
    <property type="entry name" value="Vaccinia Virus protein VP39"/>
    <property type="match status" value="1"/>
</dbReference>
<evidence type="ECO:0000256" key="6">
    <source>
        <dbReference type="RuleBase" id="RU000416"/>
    </source>
</evidence>
<evidence type="ECO:0000256" key="7">
    <source>
        <dbReference type="RuleBase" id="RU000417"/>
    </source>
</evidence>
<dbReference type="GO" id="GO:0003886">
    <property type="term" value="F:DNA (cytosine-5-)-methyltransferase activity"/>
    <property type="evidence" value="ECO:0007669"/>
    <property type="project" value="UniProtKB-EC"/>
</dbReference>
<keyword evidence="9" id="KW-1185">Reference proteome</keyword>
<dbReference type="PROSITE" id="PS51679">
    <property type="entry name" value="SAM_MT_C5"/>
    <property type="match status" value="1"/>
</dbReference>
<evidence type="ECO:0000313" key="9">
    <source>
        <dbReference type="Proteomes" id="UP000198618"/>
    </source>
</evidence>
<comment type="catalytic activity">
    <reaction evidence="7">
        <text>a 2'-deoxycytidine in DNA + S-adenosyl-L-methionine = a 5-methyl-2'-deoxycytidine in DNA + S-adenosyl-L-homocysteine + H(+)</text>
        <dbReference type="Rhea" id="RHEA:13681"/>
        <dbReference type="Rhea" id="RHEA-COMP:11369"/>
        <dbReference type="Rhea" id="RHEA-COMP:11370"/>
        <dbReference type="ChEBI" id="CHEBI:15378"/>
        <dbReference type="ChEBI" id="CHEBI:57856"/>
        <dbReference type="ChEBI" id="CHEBI:59789"/>
        <dbReference type="ChEBI" id="CHEBI:85452"/>
        <dbReference type="ChEBI" id="CHEBI:85454"/>
        <dbReference type="EC" id="2.1.1.37"/>
    </reaction>
</comment>
<dbReference type="GO" id="GO:0009307">
    <property type="term" value="P:DNA restriction-modification system"/>
    <property type="evidence" value="ECO:0007669"/>
    <property type="project" value="UniProtKB-KW"/>
</dbReference>
<keyword evidence="1 5" id="KW-0489">Methyltransferase</keyword>
<keyword evidence="3 5" id="KW-0949">S-adenosyl-L-methionine</keyword>
<dbReference type="GO" id="GO:0003677">
    <property type="term" value="F:DNA binding"/>
    <property type="evidence" value="ECO:0007669"/>
    <property type="project" value="TreeGrafter"/>
</dbReference>
<dbReference type="PROSITE" id="PS00094">
    <property type="entry name" value="C5_MTASE_1"/>
    <property type="match status" value="1"/>
</dbReference>
<gene>
    <name evidence="8" type="ORF">SAMN05216389_10175</name>
</gene>
<dbReference type="SUPFAM" id="SSF53335">
    <property type="entry name" value="S-adenosyl-L-methionine-dependent methyltransferases"/>
    <property type="match status" value="1"/>
</dbReference>
<comment type="similarity">
    <text evidence="5 6">Belongs to the class I-like SAM-binding methyltransferase superfamily. C5-methyltransferase family.</text>
</comment>
<dbReference type="RefSeq" id="WP_211753603.1">
    <property type="nucleotide sequence ID" value="NZ_FOHE01000001.1"/>
</dbReference>
<dbReference type="InterPro" id="IPR018117">
    <property type="entry name" value="C5_DNA_meth_AS"/>
</dbReference>
<dbReference type="PANTHER" id="PTHR10629:SF52">
    <property type="entry name" value="DNA (CYTOSINE-5)-METHYLTRANSFERASE 1"/>
    <property type="match status" value="1"/>
</dbReference>
<evidence type="ECO:0000256" key="1">
    <source>
        <dbReference type="ARBA" id="ARBA00022603"/>
    </source>
</evidence>
<dbReference type="Gene3D" id="3.90.120.10">
    <property type="entry name" value="DNA Methylase, subunit A, domain 2"/>
    <property type="match status" value="1"/>
</dbReference>
<evidence type="ECO:0000313" key="8">
    <source>
        <dbReference type="EMBL" id="SES62012.1"/>
    </source>
</evidence>
<reference evidence="8 9" key="1">
    <citation type="submission" date="2016-10" db="EMBL/GenBank/DDBJ databases">
        <authorList>
            <person name="de Groot N.N."/>
        </authorList>
    </citation>
    <scope>NUCLEOTIDE SEQUENCE [LARGE SCALE GENOMIC DNA]</scope>
    <source>
        <strain evidence="8 9">IBRC-M 10780</strain>
    </source>
</reference>
<evidence type="ECO:0000256" key="3">
    <source>
        <dbReference type="ARBA" id="ARBA00022691"/>
    </source>
</evidence>
<keyword evidence="2 5" id="KW-0808">Transferase</keyword>
<keyword evidence="4" id="KW-0680">Restriction system</keyword>